<feature type="domain" description="N-acetyltransferase" evidence="1">
    <location>
        <begin position="2"/>
        <end position="162"/>
    </location>
</feature>
<dbReference type="InterPro" id="IPR000182">
    <property type="entry name" value="GNAT_dom"/>
</dbReference>
<sequence length="315" mass="36088">MGVIKLINDNSDIKELTKIFNESFSDYVYPLSVTESSLTQKIQGDSVSLEYSIGLFSEDTNQLEGFILHGIDNLEKPKRLYNSATGVIPNARGKSVERCYNTMIPYFIEKGIESIILEVVTTNERASKVYERCGFKIISTINSYKGLINKDSLKPYLFKNCEDQVDSGGSMKIKKLDSINDEVIEFLSPKNKNYPMMIPTWSNSIKAITKEFDLGFNKCWIVTSKINNDKEVIVGFLSVNDQTFRIRQLFVSPDYRNQNIATNLIHTMALEFNENTTFNFGIDSKFDNTINFFTKRLGFVYLLSVYEKLLNLKKE</sequence>
<reference evidence="2 3" key="1">
    <citation type="submission" date="2023-11" db="EMBL/GenBank/DDBJ databases">
        <title>Dfirmibasis_genome.</title>
        <authorList>
            <person name="Edelbroek B."/>
            <person name="Kjellin J."/>
            <person name="Jerlstrom-Hultqvist J."/>
            <person name="Soderbom F."/>
        </authorList>
    </citation>
    <scope>NUCLEOTIDE SEQUENCE [LARGE SCALE GENOMIC DNA]</scope>
    <source>
        <strain evidence="2 3">TNS-C-14</strain>
    </source>
</reference>
<dbReference type="InterPro" id="IPR016181">
    <property type="entry name" value="Acyl_CoA_acyltransferase"/>
</dbReference>
<dbReference type="SUPFAM" id="SSF55729">
    <property type="entry name" value="Acyl-CoA N-acyltransferases (Nat)"/>
    <property type="match status" value="2"/>
</dbReference>
<protein>
    <recommendedName>
        <fullName evidence="1">N-acetyltransferase domain-containing protein</fullName>
    </recommendedName>
</protein>
<dbReference type="CDD" id="cd04301">
    <property type="entry name" value="NAT_SF"/>
    <property type="match status" value="1"/>
</dbReference>
<organism evidence="2 3">
    <name type="scientific">Dictyostelium firmibasis</name>
    <dbReference type="NCBI Taxonomy" id="79012"/>
    <lineage>
        <taxon>Eukaryota</taxon>
        <taxon>Amoebozoa</taxon>
        <taxon>Evosea</taxon>
        <taxon>Eumycetozoa</taxon>
        <taxon>Dictyostelia</taxon>
        <taxon>Dictyosteliales</taxon>
        <taxon>Dictyosteliaceae</taxon>
        <taxon>Dictyostelium</taxon>
    </lineage>
</organism>
<feature type="domain" description="N-acetyltransferase" evidence="1">
    <location>
        <begin position="184"/>
        <end position="315"/>
    </location>
</feature>
<dbReference type="EMBL" id="JAVFKY010000001">
    <property type="protein sequence ID" value="KAK5583663.1"/>
    <property type="molecule type" value="Genomic_DNA"/>
</dbReference>
<accession>A0AAN7UB65</accession>
<proteinExistence type="predicted"/>
<dbReference type="Proteomes" id="UP001344447">
    <property type="component" value="Unassembled WGS sequence"/>
</dbReference>
<evidence type="ECO:0000259" key="1">
    <source>
        <dbReference type="PROSITE" id="PS51186"/>
    </source>
</evidence>
<evidence type="ECO:0000313" key="3">
    <source>
        <dbReference type="Proteomes" id="UP001344447"/>
    </source>
</evidence>
<dbReference type="Gene3D" id="3.40.630.30">
    <property type="match status" value="2"/>
</dbReference>
<keyword evidence="3" id="KW-1185">Reference proteome</keyword>
<dbReference type="FunFam" id="3.40.630.30:FF:000343">
    <property type="entry name" value="Uncharacterized protein"/>
    <property type="match status" value="1"/>
</dbReference>
<comment type="caution">
    <text evidence="2">The sequence shown here is derived from an EMBL/GenBank/DDBJ whole genome shotgun (WGS) entry which is preliminary data.</text>
</comment>
<dbReference type="Pfam" id="PF13673">
    <property type="entry name" value="Acetyltransf_10"/>
    <property type="match status" value="1"/>
</dbReference>
<name>A0AAN7UB65_9MYCE</name>
<evidence type="ECO:0000313" key="2">
    <source>
        <dbReference type="EMBL" id="KAK5583663.1"/>
    </source>
</evidence>
<gene>
    <name evidence="2" type="ORF">RB653_005261</name>
</gene>
<dbReference type="Pfam" id="PF00583">
    <property type="entry name" value="Acetyltransf_1"/>
    <property type="match status" value="1"/>
</dbReference>
<dbReference type="AlphaFoldDB" id="A0AAN7UB65"/>
<dbReference type="GO" id="GO:0016747">
    <property type="term" value="F:acyltransferase activity, transferring groups other than amino-acyl groups"/>
    <property type="evidence" value="ECO:0007669"/>
    <property type="project" value="InterPro"/>
</dbReference>
<dbReference type="PROSITE" id="PS51186">
    <property type="entry name" value="GNAT"/>
    <property type="match status" value="2"/>
</dbReference>